<evidence type="ECO:0000259" key="1">
    <source>
        <dbReference type="Pfam" id="PF19569"/>
    </source>
</evidence>
<feature type="domain" description="START-like" evidence="1">
    <location>
        <begin position="33"/>
        <end position="160"/>
    </location>
</feature>
<evidence type="ECO:0000313" key="2">
    <source>
        <dbReference type="EMBL" id="GGZ17694.1"/>
    </source>
</evidence>
<keyword evidence="3" id="KW-1185">Reference proteome</keyword>
<accession>A0A918PPY5</accession>
<dbReference type="Proteomes" id="UP000619457">
    <property type="component" value="Unassembled WGS sequence"/>
</dbReference>
<proteinExistence type="predicted"/>
<dbReference type="InterPro" id="IPR023393">
    <property type="entry name" value="START-like_dom_sf"/>
</dbReference>
<dbReference type="AlphaFoldDB" id="A0A918PPY5"/>
<sequence length="161" mass="18761">MGMQICRVLILNARLKGKKNDILFIKILKVMVKNKFVSDYQINASKKIIFPYLSTASGLGEWFADNVTIDHNKTFHIDYDGTDHYARIVSIRTNHLVKFEFFDPEIENEDDNSYVEFKLEENELTQTIFLKIIDYSDGYEEDELEKIWEGLIANLKEIIGG</sequence>
<dbReference type="EMBL" id="BMWX01000001">
    <property type="protein sequence ID" value="GGZ17694.1"/>
    <property type="molecule type" value="Genomic_DNA"/>
</dbReference>
<reference evidence="2" key="1">
    <citation type="journal article" date="2014" name="Int. J. Syst. Evol. Microbiol.">
        <title>Complete genome sequence of Corynebacterium casei LMG S-19264T (=DSM 44701T), isolated from a smear-ripened cheese.</title>
        <authorList>
            <consortium name="US DOE Joint Genome Institute (JGI-PGF)"/>
            <person name="Walter F."/>
            <person name="Albersmeier A."/>
            <person name="Kalinowski J."/>
            <person name="Ruckert C."/>
        </authorList>
    </citation>
    <scope>NUCLEOTIDE SEQUENCE</scope>
    <source>
        <strain evidence="2">KCTC 12368</strain>
    </source>
</reference>
<protein>
    <recommendedName>
        <fullName evidence="1">START-like domain-containing protein</fullName>
    </recommendedName>
</protein>
<organism evidence="2 3">
    <name type="scientific">Echinicola pacifica</name>
    <dbReference type="NCBI Taxonomy" id="346377"/>
    <lineage>
        <taxon>Bacteria</taxon>
        <taxon>Pseudomonadati</taxon>
        <taxon>Bacteroidota</taxon>
        <taxon>Cytophagia</taxon>
        <taxon>Cytophagales</taxon>
        <taxon>Cyclobacteriaceae</taxon>
        <taxon>Echinicola</taxon>
    </lineage>
</organism>
<comment type="caution">
    <text evidence="2">The sequence shown here is derived from an EMBL/GenBank/DDBJ whole genome shotgun (WGS) entry which is preliminary data.</text>
</comment>
<name>A0A918PPY5_9BACT</name>
<reference evidence="2" key="2">
    <citation type="submission" date="2020-09" db="EMBL/GenBank/DDBJ databases">
        <authorList>
            <person name="Sun Q."/>
            <person name="Kim S."/>
        </authorList>
    </citation>
    <scope>NUCLEOTIDE SEQUENCE</scope>
    <source>
        <strain evidence="2">KCTC 12368</strain>
    </source>
</reference>
<gene>
    <name evidence="2" type="ORF">GCM10007049_07940</name>
</gene>
<dbReference type="InterPro" id="IPR045736">
    <property type="entry name" value="START_2"/>
</dbReference>
<evidence type="ECO:0000313" key="3">
    <source>
        <dbReference type="Proteomes" id="UP000619457"/>
    </source>
</evidence>
<dbReference type="SUPFAM" id="SSF55961">
    <property type="entry name" value="Bet v1-like"/>
    <property type="match status" value="1"/>
</dbReference>
<dbReference type="Pfam" id="PF19569">
    <property type="entry name" value="START_2"/>
    <property type="match status" value="1"/>
</dbReference>
<dbReference type="Gene3D" id="3.30.530.20">
    <property type="match status" value="1"/>
</dbReference>